<sequence>MKETTIRTEDKYPEVDTCRGAKESVQHSKRIIYSSVIVTLRLGFSSRNHENNAISRTLIQWSSSQLSKTINHVNNAISGILIQWPPFYDTAMKLEVGNEIQLCCENGIMVSFETCSMQSAAVISYNLATIVADSMVPDLMLLLLRLLLRLVVLERPSVIIITFAPSETAL</sequence>
<proteinExistence type="predicted"/>
<evidence type="ECO:0000313" key="1">
    <source>
        <dbReference type="Proteomes" id="UP000046393"/>
    </source>
</evidence>
<protein>
    <submittedName>
        <fullName evidence="2">RNase H domain-containing protein</fullName>
    </submittedName>
</protein>
<accession>A0A0N5AXX7</accession>
<dbReference type="WBParaSite" id="SMUV_0000981101-mRNA-1">
    <property type="protein sequence ID" value="SMUV_0000981101-mRNA-1"/>
    <property type="gene ID" value="SMUV_0000981101"/>
</dbReference>
<dbReference type="AlphaFoldDB" id="A0A0N5AXX7"/>
<dbReference type="Proteomes" id="UP000046393">
    <property type="component" value="Unplaced"/>
</dbReference>
<evidence type="ECO:0000313" key="2">
    <source>
        <dbReference type="WBParaSite" id="SMUV_0000981101-mRNA-1"/>
    </source>
</evidence>
<name>A0A0N5AXX7_9BILA</name>
<reference evidence="2" key="1">
    <citation type="submission" date="2017-02" db="UniProtKB">
        <authorList>
            <consortium name="WormBaseParasite"/>
        </authorList>
    </citation>
    <scope>IDENTIFICATION</scope>
</reference>
<organism evidence="1 2">
    <name type="scientific">Syphacia muris</name>
    <dbReference type="NCBI Taxonomy" id="451379"/>
    <lineage>
        <taxon>Eukaryota</taxon>
        <taxon>Metazoa</taxon>
        <taxon>Ecdysozoa</taxon>
        <taxon>Nematoda</taxon>
        <taxon>Chromadorea</taxon>
        <taxon>Rhabditida</taxon>
        <taxon>Spirurina</taxon>
        <taxon>Oxyuridomorpha</taxon>
        <taxon>Oxyuroidea</taxon>
        <taxon>Oxyuridae</taxon>
        <taxon>Syphacia</taxon>
    </lineage>
</organism>
<keyword evidence="1" id="KW-1185">Reference proteome</keyword>